<evidence type="ECO:0000313" key="2">
    <source>
        <dbReference type="Proteomes" id="UP000464658"/>
    </source>
</evidence>
<accession>A0A5S9MAF0</accession>
<dbReference type="AlphaFoldDB" id="A0A5S9MAF0"/>
<organism evidence="1 2">
    <name type="scientific">Bacillus safensis</name>
    <dbReference type="NCBI Taxonomy" id="561879"/>
    <lineage>
        <taxon>Bacteria</taxon>
        <taxon>Bacillati</taxon>
        <taxon>Bacillota</taxon>
        <taxon>Bacilli</taxon>
        <taxon>Bacillales</taxon>
        <taxon>Bacillaceae</taxon>
        <taxon>Bacillus</taxon>
    </lineage>
</organism>
<protein>
    <submittedName>
        <fullName evidence="1">Uncharacterized protein</fullName>
    </submittedName>
</protein>
<dbReference type="InterPro" id="IPR036563">
    <property type="entry name" value="MoaE_sf"/>
</dbReference>
<dbReference type="Gene3D" id="3.90.1170.40">
    <property type="entry name" value="Molybdopterin biosynthesis MoaE subunit"/>
    <property type="match status" value="1"/>
</dbReference>
<dbReference type="EMBL" id="AP021906">
    <property type="protein sequence ID" value="BBP88939.1"/>
    <property type="molecule type" value="Genomic_DNA"/>
</dbReference>
<sequence>MLLRSPFLSPHRKAAYEANEYAIERIKGNRSYLEKKEYWEDGEAWIGNQLETVSYPEGKPSHLQLPEKEGDQHD</sequence>
<name>A0A5S9MAF0_BACIA</name>
<evidence type="ECO:0000313" key="1">
    <source>
        <dbReference type="EMBL" id="BBP88939.1"/>
    </source>
</evidence>
<dbReference type="SUPFAM" id="SSF54690">
    <property type="entry name" value="Molybdopterin synthase subunit MoaE"/>
    <property type="match status" value="1"/>
</dbReference>
<dbReference type="Proteomes" id="UP000464658">
    <property type="component" value="Chromosome"/>
</dbReference>
<reference evidence="1 2" key="1">
    <citation type="submission" date="2019-12" db="EMBL/GenBank/DDBJ databases">
        <title>Full genome sequence of a Bacillus safensis strain isolated from commercially available natto in Indonesia.</title>
        <authorList>
            <person name="Yoshida M."/>
            <person name="Uomi M."/>
            <person name="Waturangi D."/>
            <person name="Ekaputri J.J."/>
            <person name="Setiamarga D.H.E."/>
        </authorList>
    </citation>
    <scope>NUCLEOTIDE SEQUENCE [LARGE SCALE GENOMIC DNA]</scope>
    <source>
        <strain evidence="1 2">IDN1</strain>
    </source>
</reference>
<dbReference type="GO" id="GO:0006777">
    <property type="term" value="P:Mo-molybdopterin cofactor biosynthetic process"/>
    <property type="evidence" value="ECO:0007669"/>
    <property type="project" value="InterPro"/>
</dbReference>
<gene>
    <name evidence="1" type="ORF">BsIDN1_25570</name>
</gene>
<proteinExistence type="predicted"/>